<organism evidence="1 2">
    <name type="scientific">Pisolithus tinctorius Marx 270</name>
    <dbReference type="NCBI Taxonomy" id="870435"/>
    <lineage>
        <taxon>Eukaryota</taxon>
        <taxon>Fungi</taxon>
        <taxon>Dikarya</taxon>
        <taxon>Basidiomycota</taxon>
        <taxon>Agaricomycotina</taxon>
        <taxon>Agaricomycetes</taxon>
        <taxon>Agaricomycetidae</taxon>
        <taxon>Boletales</taxon>
        <taxon>Sclerodermatineae</taxon>
        <taxon>Pisolithaceae</taxon>
        <taxon>Pisolithus</taxon>
    </lineage>
</organism>
<dbReference type="GO" id="GO:0004519">
    <property type="term" value="F:endonuclease activity"/>
    <property type="evidence" value="ECO:0007669"/>
    <property type="project" value="InterPro"/>
</dbReference>
<dbReference type="Pfam" id="PF04031">
    <property type="entry name" value="Las1"/>
    <property type="match status" value="1"/>
</dbReference>
<dbReference type="GO" id="GO:0000460">
    <property type="term" value="P:maturation of 5.8S rRNA"/>
    <property type="evidence" value="ECO:0007669"/>
    <property type="project" value="TreeGrafter"/>
</dbReference>
<protein>
    <recommendedName>
        <fullName evidence="3">Las1-domain-containing protein</fullName>
    </recommendedName>
</protein>
<dbReference type="STRING" id="870435.A0A0C3PRA9"/>
<dbReference type="FunCoup" id="A0A0C3PRA9">
    <property type="interactions" value="7"/>
</dbReference>
<dbReference type="OrthoDB" id="10263222at2759"/>
<evidence type="ECO:0008006" key="3">
    <source>
        <dbReference type="Google" id="ProtNLM"/>
    </source>
</evidence>
<dbReference type="GO" id="GO:0030687">
    <property type="term" value="C:preribosome, large subunit precursor"/>
    <property type="evidence" value="ECO:0007669"/>
    <property type="project" value="TreeGrafter"/>
</dbReference>
<dbReference type="HOGENOM" id="CLU_031483_0_0_1"/>
<dbReference type="PANTHER" id="PTHR15002:SF0">
    <property type="entry name" value="RIBOSOMAL BIOGENESIS PROTEIN LAS1L"/>
    <property type="match status" value="1"/>
</dbReference>
<dbReference type="InterPro" id="IPR007174">
    <property type="entry name" value="Las1"/>
</dbReference>
<dbReference type="PANTHER" id="PTHR15002">
    <property type="entry name" value="RIBOSOMAL BIOGENESIS PROTEIN LAS1L"/>
    <property type="match status" value="1"/>
</dbReference>
<dbReference type="GO" id="GO:0090730">
    <property type="term" value="C:Las1 complex"/>
    <property type="evidence" value="ECO:0007669"/>
    <property type="project" value="InterPro"/>
</dbReference>
<name>A0A0C3PRA9_PISTI</name>
<gene>
    <name evidence="1" type="ORF">M404DRAFT_126704</name>
</gene>
<sequence length="499" mass="55426">MRLPRRVPWAHTSELEQVCAWIFADGDDVESKILAVNRLSAWKAITALPHALESTLAILVVQLQDSPSQSSFAALNLRLAYASTIIRMVNGLVDPLQVGAFARSIASIAAQLGLPSWLVELRHAATHEDLPSLELLREAARESLSWLFHNYFQPTLNPSAPPPPSAALRPITPLLKAYKQLMKAVTRDASLRKRQQGDIDAIIRDIERWIAEAMVSADLVNDAVTWGFNECRESYRGSANLKERAALEPLCDALFDVGALVPLAKKKRHAPMDPFLPTASSKAVWAPLLNKLRSHHPVLPSVFINRAVYSLLGNWLQPDPGTIAIEIEVEDSPRDITYDEYLARWVVWAIQTWEETSDGENQLRKELLLALSPSLVPGKFASPDKTKILTTLLQSVTSGDKELESVADLIFVATKNVSAETWNLSDLAQMDHRLETLSSFDITMEDEGEIDPVSPNVNRTNLPEAQSPGWTLLDVRSGWKSCPIGVYYQKRGVVEDVPM</sequence>
<dbReference type="Proteomes" id="UP000054217">
    <property type="component" value="Unassembled WGS sequence"/>
</dbReference>
<dbReference type="InParanoid" id="A0A0C3PRA9"/>
<keyword evidence="2" id="KW-1185">Reference proteome</keyword>
<accession>A0A0C3PRA9</accession>
<reference evidence="2" key="2">
    <citation type="submission" date="2015-01" db="EMBL/GenBank/DDBJ databases">
        <title>Evolutionary Origins and Diversification of the Mycorrhizal Mutualists.</title>
        <authorList>
            <consortium name="DOE Joint Genome Institute"/>
            <consortium name="Mycorrhizal Genomics Consortium"/>
            <person name="Kohler A."/>
            <person name="Kuo A."/>
            <person name="Nagy L.G."/>
            <person name="Floudas D."/>
            <person name="Copeland A."/>
            <person name="Barry K.W."/>
            <person name="Cichocki N."/>
            <person name="Veneault-Fourrey C."/>
            <person name="LaButti K."/>
            <person name="Lindquist E.A."/>
            <person name="Lipzen A."/>
            <person name="Lundell T."/>
            <person name="Morin E."/>
            <person name="Murat C."/>
            <person name="Riley R."/>
            <person name="Ohm R."/>
            <person name="Sun H."/>
            <person name="Tunlid A."/>
            <person name="Henrissat B."/>
            <person name="Grigoriev I.V."/>
            <person name="Hibbett D.S."/>
            <person name="Martin F."/>
        </authorList>
    </citation>
    <scope>NUCLEOTIDE SEQUENCE [LARGE SCALE GENOMIC DNA]</scope>
    <source>
        <strain evidence="2">Marx 270</strain>
    </source>
</reference>
<evidence type="ECO:0000313" key="1">
    <source>
        <dbReference type="EMBL" id="KIO11591.1"/>
    </source>
</evidence>
<dbReference type="EMBL" id="KN831949">
    <property type="protein sequence ID" value="KIO11591.1"/>
    <property type="molecule type" value="Genomic_DNA"/>
</dbReference>
<evidence type="ECO:0000313" key="2">
    <source>
        <dbReference type="Proteomes" id="UP000054217"/>
    </source>
</evidence>
<dbReference type="GO" id="GO:0000470">
    <property type="term" value="P:maturation of LSU-rRNA"/>
    <property type="evidence" value="ECO:0007669"/>
    <property type="project" value="TreeGrafter"/>
</dbReference>
<proteinExistence type="predicted"/>
<dbReference type="AlphaFoldDB" id="A0A0C3PRA9"/>
<reference evidence="1 2" key="1">
    <citation type="submission" date="2014-04" db="EMBL/GenBank/DDBJ databases">
        <authorList>
            <consortium name="DOE Joint Genome Institute"/>
            <person name="Kuo A."/>
            <person name="Kohler A."/>
            <person name="Costa M.D."/>
            <person name="Nagy L.G."/>
            <person name="Floudas D."/>
            <person name="Copeland A."/>
            <person name="Barry K.W."/>
            <person name="Cichocki N."/>
            <person name="Veneault-Fourrey C."/>
            <person name="LaButti K."/>
            <person name="Lindquist E.A."/>
            <person name="Lipzen A."/>
            <person name="Lundell T."/>
            <person name="Morin E."/>
            <person name="Murat C."/>
            <person name="Sun H."/>
            <person name="Tunlid A."/>
            <person name="Henrissat B."/>
            <person name="Grigoriev I.V."/>
            <person name="Hibbett D.S."/>
            <person name="Martin F."/>
            <person name="Nordberg H.P."/>
            <person name="Cantor M.N."/>
            <person name="Hua S.X."/>
        </authorList>
    </citation>
    <scope>NUCLEOTIDE SEQUENCE [LARGE SCALE GENOMIC DNA]</scope>
    <source>
        <strain evidence="1 2">Marx 270</strain>
    </source>
</reference>